<dbReference type="Gene3D" id="3.90.1150.10">
    <property type="entry name" value="Aspartate Aminotransferase, domain 1"/>
    <property type="match status" value="1"/>
</dbReference>
<proteinExistence type="inferred from homology"/>
<dbReference type="PROSITE" id="PS50949">
    <property type="entry name" value="HTH_GNTR"/>
    <property type="match status" value="1"/>
</dbReference>
<dbReference type="EC" id="2.6.1.57" evidence="7"/>
<keyword evidence="3" id="KW-0805">Transcription regulation</keyword>
<comment type="similarity">
    <text evidence="1">In the C-terminal section; belongs to the class-I pyridoxal-phosphate-dependent aminotransferase family.</text>
</comment>
<dbReference type="InterPro" id="IPR015421">
    <property type="entry name" value="PyrdxlP-dep_Trfase_major"/>
</dbReference>
<dbReference type="InterPro" id="IPR000524">
    <property type="entry name" value="Tscrpt_reg_HTH_GntR"/>
</dbReference>
<evidence type="ECO:0000256" key="4">
    <source>
        <dbReference type="ARBA" id="ARBA00023125"/>
    </source>
</evidence>
<dbReference type="eggNOG" id="COG1167">
    <property type="taxonomic scope" value="Bacteria"/>
</dbReference>
<dbReference type="PANTHER" id="PTHR46577:SF1">
    <property type="entry name" value="HTH-TYPE TRANSCRIPTIONAL REGULATORY PROTEIN GABR"/>
    <property type="match status" value="1"/>
</dbReference>
<dbReference type="InterPro" id="IPR015424">
    <property type="entry name" value="PyrdxlP-dep_Trfase"/>
</dbReference>
<protein>
    <submittedName>
        <fullName evidence="7">Transcriptional regulator, GntR family with aminotransferase domain</fullName>
        <ecNumber evidence="7">2.6.1.57</ecNumber>
    </submittedName>
</protein>
<keyword evidence="8" id="KW-1185">Reference proteome</keyword>
<dbReference type="InterPro" id="IPR051446">
    <property type="entry name" value="HTH_trans_reg/aminotransferase"/>
</dbReference>
<dbReference type="SUPFAM" id="SSF46785">
    <property type="entry name" value="Winged helix' DNA-binding domain"/>
    <property type="match status" value="1"/>
</dbReference>
<dbReference type="HOGENOM" id="CLU_017584_0_0_9"/>
<dbReference type="CDD" id="cd07377">
    <property type="entry name" value="WHTH_GntR"/>
    <property type="match status" value="1"/>
</dbReference>
<dbReference type="GO" id="GO:0030170">
    <property type="term" value="F:pyridoxal phosphate binding"/>
    <property type="evidence" value="ECO:0007669"/>
    <property type="project" value="InterPro"/>
</dbReference>
<dbReference type="EMBL" id="HF563609">
    <property type="protein sequence ID" value="CDI41061.1"/>
    <property type="molecule type" value="Genomic_DNA"/>
</dbReference>
<dbReference type="AlphaFoldDB" id="U4QLC3"/>
<dbReference type="Pfam" id="PF00392">
    <property type="entry name" value="GntR"/>
    <property type="match status" value="1"/>
</dbReference>
<dbReference type="InterPro" id="IPR036390">
    <property type="entry name" value="WH_DNA-bd_sf"/>
</dbReference>
<dbReference type="Gene3D" id="3.40.640.10">
    <property type="entry name" value="Type I PLP-dependent aspartate aminotransferase-like (Major domain)"/>
    <property type="match status" value="1"/>
</dbReference>
<evidence type="ECO:0000256" key="2">
    <source>
        <dbReference type="ARBA" id="ARBA00022898"/>
    </source>
</evidence>
<keyword evidence="7" id="KW-0032">Aminotransferase</keyword>
<evidence type="ECO:0000256" key="5">
    <source>
        <dbReference type="ARBA" id="ARBA00023163"/>
    </source>
</evidence>
<dbReference type="Gene3D" id="1.10.10.10">
    <property type="entry name" value="Winged helix-like DNA-binding domain superfamily/Winged helix DNA-binding domain"/>
    <property type="match status" value="1"/>
</dbReference>
<dbReference type="InterPro" id="IPR004839">
    <property type="entry name" value="Aminotransferase_I/II_large"/>
</dbReference>
<dbReference type="SUPFAM" id="SSF53383">
    <property type="entry name" value="PLP-dependent transferases"/>
    <property type="match status" value="1"/>
</dbReference>
<accession>U4QLC3</accession>
<dbReference type="STRING" id="1209989.TepRe1_2531"/>
<dbReference type="SMART" id="SM00345">
    <property type="entry name" value="HTH_GNTR"/>
    <property type="match status" value="1"/>
</dbReference>
<sequence length="501" mass="57241">MEGVMDKFVSIHLNRTSDIPLYIQIYNGMVQLIESGVITCGQQLPPIRRMASFFDVNTVTIVNAYKKLQADGYAKSKIGSGTYVSFIGKKTHLGEFDVPIENMISSDSAAESVYVKKDGFIKFDFAGASISPKYFPVKDFKEVINEVLDRDGGYALEYQESSGYQPLRESIRDFMKAQHNLDIPLEEIQIVSGAQQGIDIVAKAFLNYKDVVYVEAPTYPGAVNAFKSRNARIVEINMQEDGVDLDDLKKNIMSNPPRLFYTMPVFQNPTGYSYSIEKKKELIALSKEYDFYIIEDDHISDLYYDEKPSALKALDDSDKVFYIKSFSKLFLPGLRIAFLWVPRRHFDKIALAKYSSDISTSGLSQRILDLFLRKSLWAEHVSHLQKIFYKKWQETVKSLEKYMPSDVSYFYPKGGHFFWINLPQGIYSTNLYYEALKNGVSIMPGELFFIEQRPSEGFRLSIAQISEWDIEEGIALLAESIQSLIDNPHKVFQGPNDRPLL</sequence>
<gene>
    <name evidence="7" type="ordered locus">TEPIRE1_2729</name>
</gene>
<keyword evidence="4" id="KW-0238">DNA-binding</keyword>
<feature type="domain" description="HTH gntR-type" evidence="6">
    <location>
        <begin position="19"/>
        <end position="87"/>
    </location>
</feature>
<dbReference type="PANTHER" id="PTHR46577">
    <property type="entry name" value="HTH-TYPE TRANSCRIPTIONAL REGULATORY PROTEIN GABR"/>
    <property type="match status" value="1"/>
</dbReference>
<name>U4QLC3_TEPAE</name>
<evidence type="ECO:0000256" key="1">
    <source>
        <dbReference type="ARBA" id="ARBA00005384"/>
    </source>
</evidence>
<dbReference type="Proteomes" id="UP000010802">
    <property type="component" value="Chromosome"/>
</dbReference>
<keyword evidence="7" id="KW-0808">Transferase</keyword>
<evidence type="ECO:0000256" key="3">
    <source>
        <dbReference type="ARBA" id="ARBA00023015"/>
    </source>
</evidence>
<reference evidence="8" key="1">
    <citation type="journal article" date="2013" name="Genome Announc.">
        <title>First genome sequence of a syntrophic acetate-oxidizing bacterium, Tepidanaerobacter acetatoxydans strain Re1.</title>
        <authorList>
            <person name="Manzoor S."/>
            <person name="Bongcam-Rudloff E."/>
            <person name="Schnurer A."/>
            <person name="Muller B."/>
        </authorList>
    </citation>
    <scope>NUCLEOTIDE SEQUENCE [LARGE SCALE GENOMIC DNA]</scope>
    <source>
        <strain evidence="8">Re1</strain>
    </source>
</reference>
<evidence type="ECO:0000313" key="8">
    <source>
        <dbReference type="Proteomes" id="UP000010802"/>
    </source>
</evidence>
<keyword evidence="5" id="KW-0804">Transcription</keyword>
<dbReference type="InterPro" id="IPR015422">
    <property type="entry name" value="PyrdxlP-dep_Trfase_small"/>
</dbReference>
<dbReference type="GO" id="GO:0003700">
    <property type="term" value="F:DNA-binding transcription factor activity"/>
    <property type="evidence" value="ECO:0007669"/>
    <property type="project" value="InterPro"/>
</dbReference>
<dbReference type="Pfam" id="PF00155">
    <property type="entry name" value="Aminotran_1_2"/>
    <property type="match status" value="1"/>
</dbReference>
<evidence type="ECO:0000259" key="6">
    <source>
        <dbReference type="PROSITE" id="PS50949"/>
    </source>
</evidence>
<keyword evidence="2" id="KW-0663">Pyridoxal phosphate</keyword>
<dbReference type="GO" id="GO:0003677">
    <property type="term" value="F:DNA binding"/>
    <property type="evidence" value="ECO:0007669"/>
    <property type="project" value="UniProtKB-KW"/>
</dbReference>
<organism evidence="7 8">
    <name type="scientific">Tepidanaerobacter acetatoxydans (strain DSM 21804 / JCM 16047 / Re1)</name>
    <dbReference type="NCBI Taxonomy" id="1209989"/>
    <lineage>
        <taxon>Bacteria</taxon>
        <taxon>Bacillati</taxon>
        <taxon>Bacillota</taxon>
        <taxon>Clostridia</taxon>
        <taxon>Thermosediminibacterales</taxon>
        <taxon>Tepidanaerobacteraceae</taxon>
        <taxon>Tepidanaerobacter</taxon>
    </lineage>
</organism>
<dbReference type="CDD" id="cd00609">
    <property type="entry name" value="AAT_like"/>
    <property type="match status" value="1"/>
</dbReference>
<dbReference type="InterPro" id="IPR036388">
    <property type="entry name" value="WH-like_DNA-bd_sf"/>
</dbReference>
<evidence type="ECO:0000313" key="7">
    <source>
        <dbReference type="EMBL" id="CDI41061.1"/>
    </source>
</evidence>
<dbReference type="KEGG" id="tae:TepiRe1_2729"/>
<dbReference type="GO" id="GO:0008483">
    <property type="term" value="F:transaminase activity"/>
    <property type="evidence" value="ECO:0007669"/>
    <property type="project" value="UniProtKB-KW"/>
</dbReference>